<name>A0ABN3EAA1_9ACTN</name>
<accession>A0ABN3EAA1</accession>
<reference evidence="2 3" key="1">
    <citation type="journal article" date="2019" name="Int. J. Syst. Evol. Microbiol.">
        <title>The Global Catalogue of Microorganisms (GCM) 10K type strain sequencing project: providing services to taxonomists for standard genome sequencing and annotation.</title>
        <authorList>
            <consortium name="The Broad Institute Genomics Platform"/>
            <consortium name="The Broad Institute Genome Sequencing Center for Infectious Disease"/>
            <person name="Wu L."/>
            <person name="Ma J."/>
        </authorList>
    </citation>
    <scope>NUCLEOTIDE SEQUENCE [LARGE SCALE GENOMIC DNA]</scope>
    <source>
        <strain evidence="2 3">JCM 7356</strain>
    </source>
</reference>
<feature type="transmembrane region" description="Helical" evidence="1">
    <location>
        <begin position="43"/>
        <end position="63"/>
    </location>
</feature>
<comment type="caution">
    <text evidence="2">The sequence shown here is derived from an EMBL/GenBank/DDBJ whole genome shotgun (WGS) entry which is preliminary data.</text>
</comment>
<organism evidence="2 3">
    <name type="scientific">Kitasatospora cystarginea</name>
    <dbReference type="NCBI Taxonomy" id="58350"/>
    <lineage>
        <taxon>Bacteria</taxon>
        <taxon>Bacillati</taxon>
        <taxon>Actinomycetota</taxon>
        <taxon>Actinomycetes</taxon>
        <taxon>Kitasatosporales</taxon>
        <taxon>Streptomycetaceae</taxon>
        <taxon>Kitasatospora</taxon>
    </lineage>
</organism>
<evidence type="ECO:0000313" key="2">
    <source>
        <dbReference type="EMBL" id="GAA2252056.1"/>
    </source>
</evidence>
<dbReference type="EMBL" id="BAAATR010000016">
    <property type="protein sequence ID" value="GAA2252056.1"/>
    <property type="molecule type" value="Genomic_DNA"/>
</dbReference>
<dbReference type="RefSeq" id="WP_344637716.1">
    <property type="nucleotide sequence ID" value="NZ_BAAATR010000016.1"/>
</dbReference>
<feature type="transmembrane region" description="Helical" evidence="1">
    <location>
        <begin position="151"/>
        <end position="169"/>
    </location>
</feature>
<keyword evidence="1" id="KW-0812">Transmembrane</keyword>
<dbReference type="Proteomes" id="UP001500305">
    <property type="component" value="Unassembled WGS sequence"/>
</dbReference>
<feature type="transmembrane region" description="Helical" evidence="1">
    <location>
        <begin position="120"/>
        <end position="139"/>
    </location>
</feature>
<feature type="transmembrane region" description="Helical" evidence="1">
    <location>
        <begin position="18"/>
        <end position="37"/>
    </location>
</feature>
<feature type="transmembrane region" description="Helical" evidence="1">
    <location>
        <begin position="84"/>
        <end position="108"/>
    </location>
</feature>
<keyword evidence="1" id="KW-0472">Membrane</keyword>
<keyword evidence="3" id="KW-1185">Reference proteome</keyword>
<keyword evidence="1" id="KW-1133">Transmembrane helix</keyword>
<evidence type="ECO:0000313" key="3">
    <source>
        <dbReference type="Proteomes" id="UP001500305"/>
    </source>
</evidence>
<sequence>MIALIRYSFATVLHTQRYLAPLLLFTGLMGVLTANGSGPLPPAYASSAGALFVASTWLTTALIGIDSPVQRAIVVVGSGRAAKVLAGSIATVLISCLFLMVFGLLFPLWVGSYHVRPADLLLGVIAQLTCTLTGIAIGLPCSRLVLRRQGVALLLALALVMGFLFTHGVPPVNRLFRLMATSTDSTALLARSTGMLAVATALCLASACATHYLTSRRE</sequence>
<evidence type="ECO:0000256" key="1">
    <source>
        <dbReference type="SAM" id="Phobius"/>
    </source>
</evidence>
<proteinExistence type="predicted"/>
<gene>
    <name evidence="2" type="ORF">GCM10010430_39130</name>
</gene>
<feature type="transmembrane region" description="Helical" evidence="1">
    <location>
        <begin position="189"/>
        <end position="213"/>
    </location>
</feature>
<evidence type="ECO:0008006" key="4">
    <source>
        <dbReference type="Google" id="ProtNLM"/>
    </source>
</evidence>
<protein>
    <recommendedName>
        <fullName evidence="4">ABC transporter</fullName>
    </recommendedName>
</protein>